<dbReference type="EMBL" id="JAAGMB010000143">
    <property type="protein sequence ID" value="NEB16187.1"/>
    <property type="molecule type" value="Genomic_DNA"/>
</dbReference>
<dbReference type="RefSeq" id="WP_164139353.1">
    <property type="nucleotide sequence ID" value="NZ_JAAGMB010000143.1"/>
</dbReference>
<accession>A0A6N9UEU0</accession>
<protein>
    <submittedName>
        <fullName evidence="2">DUF397 domain-containing protein</fullName>
    </submittedName>
</protein>
<comment type="caution">
    <text evidence="2">The sequence shown here is derived from an EMBL/GenBank/DDBJ whole genome shotgun (WGS) entry which is preliminary data.</text>
</comment>
<dbReference type="AlphaFoldDB" id="A0A6N9UEU0"/>
<gene>
    <name evidence="2" type="ORF">G3I46_06595</name>
</gene>
<feature type="domain" description="DUF397" evidence="1">
    <location>
        <begin position="13"/>
        <end position="65"/>
    </location>
</feature>
<organism evidence="2 3">
    <name type="scientific">Streptomyces coelicoflavus</name>
    <dbReference type="NCBI Taxonomy" id="285562"/>
    <lineage>
        <taxon>Bacteria</taxon>
        <taxon>Bacillati</taxon>
        <taxon>Actinomycetota</taxon>
        <taxon>Actinomycetes</taxon>
        <taxon>Kitasatosporales</taxon>
        <taxon>Streptomycetaceae</taxon>
        <taxon>Streptomyces</taxon>
    </lineage>
</organism>
<sequence>MNERQPTPYLVTARWHKSSYSAANNECVEVAHDVAHVNIRDSKASGHHGLTVSADAFTLFVTGLKGE</sequence>
<proteinExistence type="predicted"/>
<keyword evidence="3" id="KW-1185">Reference proteome</keyword>
<name>A0A6N9UEU0_9ACTN</name>
<dbReference type="Pfam" id="PF04149">
    <property type="entry name" value="DUF397"/>
    <property type="match status" value="1"/>
</dbReference>
<dbReference type="Proteomes" id="UP000469545">
    <property type="component" value="Unassembled WGS sequence"/>
</dbReference>
<dbReference type="InterPro" id="IPR007278">
    <property type="entry name" value="DUF397"/>
</dbReference>
<evidence type="ECO:0000259" key="1">
    <source>
        <dbReference type="Pfam" id="PF04149"/>
    </source>
</evidence>
<reference evidence="2 3" key="1">
    <citation type="submission" date="2020-01" db="EMBL/GenBank/DDBJ databases">
        <title>Insect and environment-associated Actinomycetes.</title>
        <authorList>
            <person name="Currrie C."/>
            <person name="Chevrette M."/>
            <person name="Carlson C."/>
            <person name="Stubbendieck R."/>
            <person name="Wendt-Pienkowski E."/>
        </authorList>
    </citation>
    <scope>NUCLEOTIDE SEQUENCE [LARGE SCALE GENOMIC DNA]</scope>
    <source>
        <strain evidence="2 3">SID14172</strain>
    </source>
</reference>
<evidence type="ECO:0000313" key="2">
    <source>
        <dbReference type="EMBL" id="NEB16187.1"/>
    </source>
</evidence>
<evidence type="ECO:0000313" key="3">
    <source>
        <dbReference type="Proteomes" id="UP000469545"/>
    </source>
</evidence>